<sequence>MHRCYTYLLLSLWLLTGSLRAPAQLKEIAALRNSLAQVTDSVAYVDMLNQLGFYYHLNNIDSCFWFATHAREVATRLAYRKGQAGALRNLGIVYSQQLNLRQAIAYELSALELYRSLGDSASVCHMMNNLSIDYEDDGDTAMERYYLNLAMAMGNRLTNDSMYSLVLSNFILEYLQDSTRQDSVTWAYRKLQGITARYPYSREWLYAKMFEAVNLLRQGQGLQGERLINSIADTALQKGYLHLAIEAYSRIIDNFIPLGYKADSIPYMGKIFALSQKAGYYERMMTMLPFLYRYYAAAKDVNQTAYYGQGALALANHQLALRKSRQEINYLEYFLKEQELQSLQLRNQVQRQAIEQNNLHRATRRTLIWLLGALLLLLIGITAVYYRHYRSSRQYERRLAGMNAAISEKNRLLRANDDFKNKLISVIAHDFRDPLNNIIRVAAMLQNQTMDKEEMMRTVEQVEASSGKTLAVFDNILRWIKSQLSGFIYAPAPCNVSDMMMEALHTIEPALQEKGVKVEMEAPPHINVAAEREMLQFVHRTLLNSAVGFSMPGGQIVVQAREEAGAVKVLVKVLEVSITAAMLPHLFEYRGTAYYQQYREHDAELALVICKDFMDKMGGHISAARQQEGFAFIYELPSFH</sequence>
<keyword evidence="5" id="KW-1133">Transmembrane helix</keyword>
<dbReference type="InterPro" id="IPR036890">
    <property type="entry name" value="HATPase_C_sf"/>
</dbReference>
<dbReference type="SMART" id="SM00388">
    <property type="entry name" value="HisKA"/>
    <property type="match status" value="1"/>
</dbReference>
<feature type="chain" id="PRO_5022701373" description="histidine kinase" evidence="6">
    <location>
        <begin position="24"/>
        <end position="640"/>
    </location>
</feature>
<dbReference type="PANTHER" id="PTHR43547">
    <property type="entry name" value="TWO-COMPONENT HISTIDINE KINASE"/>
    <property type="match status" value="1"/>
</dbReference>
<keyword evidence="9" id="KW-1185">Reference proteome</keyword>
<dbReference type="PANTHER" id="PTHR43547:SF2">
    <property type="entry name" value="HYBRID SIGNAL TRANSDUCTION HISTIDINE KINASE C"/>
    <property type="match status" value="1"/>
</dbReference>
<dbReference type="Gene3D" id="3.30.565.10">
    <property type="entry name" value="Histidine kinase-like ATPase, C-terminal domain"/>
    <property type="match status" value="1"/>
</dbReference>
<evidence type="ECO:0000313" key="9">
    <source>
        <dbReference type="Proteomes" id="UP000324611"/>
    </source>
</evidence>
<keyword evidence="8" id="KW-0808">Transferase</keyword>
<dbReference type="AlphaFoldDB" id="A0A5B2VQ55"/>
<dbReference type="Proteomes" id="UP000324611">
    <property type="component" value="Unassembled WGS sequence"/>
</dbReference>
<dbReference type="SUPFAM" id="SSF55874">
    <property type="entry name" value="ATPase domain of HSP90 chaperone/DNA topoisomerase II/histidine kinase"/>
    <property type="match status" value="1"/>
</dbReference>
<keyword evidence="4" id="KW-0175">Coiled coil</keyword>
<evidence type="ECO:0000256" key="2">
    <source>
        <dbReference type="ARBA" id="ARBA00012438"/>
    </source>
</evidence>
<comment type="caution">
    <text evidence="8">The sequence shown here is derived from an EMBL/GenBank/DDBJ whole genome shotgun (WGS) entry which is preliminary data.</text>
</comment>
<accession>A0A5B2VQ55</accession>
<evidence type="ECO:0000256" key="5">
    <source>
        <dbReference type="SAM" id="Phobius"/>
    </source>
</evidence>
<evidence type="ECO:0000313" key="8">
    <source>
        <dbReference type="EMBL" id="KAA2240536.1"/>
    </source>
</evidence>
<keyword evidence="8" id="KW-0418">Kinase</keyword>
<gene>
    <name evidence="8" type="ORF">F0L74_30765</name>
</gene>
<dbReference type="PROSITE" id="PS50109">
    <property type="entry name" value="HIS_KIN"/>
    <property type="match status" value="1"/>
</dbReference>
<feature type="transmembrane region" description="Helical" evidence="5">
    <location>
        <begin position="367"/>
        <end position="386"/>
    </location>
</feature>
<comment type="catalytic activity">
    <reaction evidence="1">
        <text>ATP + protein L-histidine = ADP + protein N-phospho-L-histidine.</text>
        <dbReference type="EC" id="2.7.13.3"/>
    </reaction>
</comment>
<feature type="signal peptide" evidence="6">
    <location>
        <begin position="1"/>
        <end position="23"/>
    </location>
</feature>
<protein>
    <recommendedName>
        <fullName evidence="2">histidine kinase</fullName>
        <ecNumber evidence="2">2.7.13.3</ecNumber>
    </recommendedName>
</protein>
<keyword evidence="5" id="KW-0812">Transmembrane</keyword>
<keyword evidence="6" id="KW-0732">Signal</keyword>
<dbReference type="RefSeq" id="WP_149841714.1">
    <property type="nucleotide sequence ID" value="NZ_VUOC01000004.1"/>
</dbReference>
<evidence type="ECO:0000256" key="4">
    <source>
        <dbReference type="SAM" id="Coils"/>
    </source>
</evidence>
<dbReference type="CDD" id="cd00082">
    <property type="entry name" value="HisKA"/>
    <property type="match status" value="1"/>
</dbReference>
<name>A0A5B2VQ55_9BACT</name>
<reference evidence="8 9" key="2">
    <citation type="submission" date="2019-09" db="EMBL/GenBank/DDBJ databases">
        <authorList>
            <person name="Jin C."/>
        </authorList>
    </citation>
    <scope>NUCLEOTIDE SEQUENCE [LARGE SCALE GENOMIC DNA]</scope>
    <source>
        <strain evidence="8 9">BN140078</strain>
    </source>
</reference>
<evidence type="ECO:0000256" key="3">
    <source>
        <dbReference type="ARBA" id="ARBA00022553"/>
    </source>
</evidence>
<dbReference type="EMBL" id="VUOC01000004">
    <property type="protein sequence ID" value="KAA2240536.1"/>
    <property type="molecule type" value="Genomic_DNA"/>
</dbReference>
<dbReference type="SUPFAM" id="SSF48452">
    <property type="entry name" value="TPR-like"/>
    <property type="match status" value="1"/>
</dbReference>
<evidence type="ECO:0000259" key="7">
    <source>
        <dbReference type="PROSITE" id="PS50109"/>
    </source>
</evidence>
<dbReference type="Gene3D" id="1.25.40.10">
    <property type="entry name" value="Tetratricopeptide repeat domain"/>
    <property type="match status" value="1"/>
</dbReference>
<feature type="coiled-coil region" evidence="4">
    <location>
        <begin position="402"/>
        <end position="465"/>
    </location>
</feature>
<dbReference type="SUPFAM" id="SSF47384">
    <property type="entry name" value="Homodimeric domain of signal transducing histidine kinase"/>
    <property type="match status" value="1"/>
</dbReference>
<dbReference type="Gene3D" id="1.10.287.130">
    <property type="match status" value="1"/>
</dbReference>
<evidence type="ECO:0000256" key="6">
    <source>
        <dbReference type="SAM" id="SignalP"/>
    </source>
</evidence>
<dbReference type="GO" id="GO:0000155">
    <property type="term" value="F:phosphorelay sensor kinase activity"/>
    <property type="evidence" value="ECO:0007669"/>
    <property type="project" value="InterPro"/>
</dbReference>
<evidence type="ECO:0000256" key="1">
    <source>
        <dbReference type="ARBA" id="ARBA00000085"/>
    </source>
</evidence>
<proteinExistence type="predicted"/>
<dbReference type="InterPro" id="IPR011990">
    <property type="entry name" value="TPR-like_helical_dom_sf"/>
</dbReference>
<keyword evidence="5" id="KW-0472">Membrane</keyword>
<dbReference type="InterPro" id="IPR003661">
    <property type="entry name" value="HisK_dim/P_dom"/>
</dbReference>
<dbReference type="EC" id="2.7.13.3" evidence="2"/>
<dbReference type="InterPro" id="IPR036097">
    <property type="entry name" value="HisK_dim/P_sf"/>
</dbReference>
<feature type="domain" description="Histidine kinase" evidence="7">
    <location>
        <begin position="426"/>
        <end position="640"/>
    </location>
</feature>
<organism evidence="8 9">
    <name type="scientific">Chitinophaga agrisoli</name>
    <dbReference type="NCBI Taxonomy" id="2607653"/>
    <lineage>
        <taxon>Bacteria</taxon>
        <taxon>Pseudomonadati</taxon>
        <taxon>Bacteroidota</taxon>
        <taxon>Chitinophagia</taxon>
        <taxon>Chitinophagales</taxon>
        <taxon>Chitinophagaceae</taxon>
        <taxon>Chitinophaga</taxon>
    </lineage>
</organism>
<keyword evidence="3" id="KW-0597">Phosphoprotein</keyword>
<dbReference type="InterPro" id="IPR005467">
    <property type="entry name" value="His_kinase_dom"/>
</dbReference>
<reference evidence="8 9" key="1">
    <citation type="submission" date="2019-09" db="EMBL/GenBank/DDBJ databases">
        <title>Chitinophaga ginsengihumi sp. nov., isolated from soil of ginseng rhizosphere.</title>
        <authorList>
            <person name="Lee J."/>
        </authorList>
    </citation>
    <scope>NUCLEOTIDE SEQUENCE [LARGE SCALE GENOMIC DNA]</scope>
    <source>
        <strain evidence="8 9">BN140078</strain>
    </source>
</reference>